<evidence type="ECO:0000313" key="1">
    <source>
        <dbReference type="EMBL" id="TWJ14730.1"/>
    </source>
</evidence>
<dbReference type="RefSeq" id="WP_147132258.1">
    <property type="nucleotide sequence ID" value="NZ_BAABIJ010000001.1"/>
</dbReference>
<dbReference type="AlphaFoldDB" id="A0A562VA11"/>
<protein>
    <recommendedName>
        <fullName evidence="3">RHIM domain-containing protein</fullName>
    </recommendedName>
</protein>
<accession>A0A562VA11</accession>
<proteinExistence type="predicted"/>
<keyword evidence="2" id="KW-1185">Reference proteome</keyword>
<dbReference type="EMBL" id="VLLL01000005">
    <property type="protein sequence ID" value="TWJ14730.1"/>
    <property type="molecule type" value="Genomic_DNA"/>
</dbReference>
<name>A0A562VA11_9ACTN</name>
<gene>
    <name evidence="1" type="ORF">LX16_0419</name>
</gene>
<evidence type="ECO:0008006" key="3">
    <source>
        <dbReference type="Google" id="ProtNLM"/>
    </source>
</evidence>
<dbReference type="Proteomes" id="UP000321617">
    <property type="component" value="Unassembled WGS sequence"/>
</dbReference>
<sequence length="124" mass="12774">MSELELISTALAAGAGAIGSGLVAGVSETASAVVVDAYHRLKALLGGGVADEERSGEILTAEETDPGVWETRLRAAGVTVDEEAVELARRLLSLTGQAGKYRLDLSDAKGVQVGDGNTQHNSFH</sequence>
<comment type="caution">
    <text evidence="1">The sequence shown here is derived from an EMBL/GenBank/DDBJ whole genome shotgun (WGS) entry which is preliminary data.</text>
</comment>
<evidence type="ECO:0000313" key="2">
    <source>
        <dbReference type="Proteomes" id="UP000321617"/>
    </source>
</evidence>
<reference evidence="1 2" key="1">
    <citation type="journal article" date="2013" name="Stand. Genomic Sci.">
        <title>Genomic Encyclopedia of Type Strains, Phase I: The one thousand microbial genomes (KMG-I) project.</title>
        <authorList>
            <person name="Kyrpides N.C."/>
            <person name="Woyke T."/>
            <person name="Eisen J.A."/>
            <person name="Garrity G."/>
            <person name="Lilburn T.G."/>
            <person name="Beck B.J."/>
            <person name="Whitman W.B."/>
            <person name="Hugenholtz P."/>
            <person name="Klenk H.P."/>
        </authorList>
    </citation>
    <scope>NUCLEOTIDE SEQUENCE [LARGE SCALE GENOMIC DNA]</scope>
    <source>
        <strain evidence="1 2">DSM 45044</strain>
    </source>
</reference>
<organism evidence="1 2">
    <name type="scientific">Stackebrandtia albiflava</name>
    <dbReference type="NCBI Taxonomy" id="406432"/>
    <lineage>
        <taxon>Bacteria</taxon>
        <taxon>Bacillati</taxon>
        <taxon>Actinomycetota</taxon>
        <taxon>Actinomycetes</taxon>
        <taxon>Glycomycetales</taxon>
        <taxon>Glycomycetaceae</taxon>
        <taxon>Stackebrandtia</taxon>
    </lineage>
</organism>
<dbReference type="OrthoDB" id="3298878at2"/>